<gene>
    <name evidence="1" type="ORF">BBRV_LOCUS2127</name>
</gene>
<dbReference type="AlphaFoldDB" id="A0A6V7HQT2"/>
<dbReference type="EMBL" id="CADCXW020000001">
    <property type="protein sequence ID" value="CAD1528543.1"/>
    <property type="molecule type" value="Genomic_DNA"/>
</dbReference>
<accession>A0A6V7HQT2</accession>
<sequence>MTDNTPSKDINEIFERILLAEDCAGQAGYLEGIEAGRKKTFQAYHMGFHRSKALSMKLGYYYGVAESCVIANKFPPEDRRAGREIAE</sequence>
<protein>
    <recommendedName>
        <fullName evidence="2">Essential protein Yae1 N-terminal domain-containing protein</fullName>
    </recommendedName>
</protein>
<proteinExistence type="predicted"/>
<organism evidence="1">
    <name type="scientific">Bracon brevicornis</name>
    <dbReference type="NCBI Taxonomy" id="1563983"/>
    <lineage>
        <taxon>Eukaryota</taxon>
        <taxon>Metazoa</taxon>
        <taxon>Ecdysozoa</taxon>
        <taxon>Arthropoda</taxon>
        <taxon>Hexapoda</taxon>
        <taxon>Insecta</taxon>
        <taxon>Pterygota</taxon>
        <taxon>Neoptera</taxon>
        <taxon>Endopterygota</taxon>
        <taxon>Hymenoptera</taxon>
        <taxon>Apocrita</taxon>
        <taxon>Ichneumonoidea</taxon>
        <taxon>Braconidae</taxon>
        <taxon>Braconinae</taxon>
        <taxon>Bracon</taxon>
    </lineage>
</organism>
<evidence type="ECO:0000313" key="1">
    <source>
        <dbReference type="EMBL" id="CAD1528543.1"/>
    </source>
</evidence>
<evidence type="ECO:0008006" key="2">
    <source>
        <dbReference type="Google" id="ProtNLM"/>
    </source>
</evidence>
<name>A0A6V7HQT2_9HYME</name>
<reference evidence="1" key="1">
    <citation type="submission" date="2020-07" db="EMBL/GenBank/DDBJ databases">
        <authorList>
            <person name="Ferguson B K."/>
        </authorList>
    </citation>
    <scope>NUCLEOTIDE SEQUENCE</scope>
    <source>
        <strain evidence="1">L06</strain>
    </source>
</reference>